<dbReference type="InterPro" id="IPR006101">
    <property type="entry name" value="Glyco_hydro_2"/>
</dbReference>
<evidence type="ECO:0000256" key="6">
    <source>
        <dbReference type="ARBA" id="ARBA00023295"/>
    </source>
</evidence>
<evidence type="ECO:0000256" key="5">
    <source>
        <dbReference type="ARBA" id="ARBA00022801"/>
    </source>
</evidence>
<evidence type="ECO:0000259" key="9">
    <source>
        <dbReference type="SMART" id="SM01038"/>
    </source>
</evidence>
<comment type="catalytic activity">
    <reaction evidence="1 8">
        <text>Hydrolysis of terminal non-reducing beta-D-galactose residues in beta-D-galactosides.</text>
        <dbReference type="EC" id="3.2.1.23"/>
    </reaction>
</comment>
<dbReference type="InterPro" id="IPR006102">
    <property type="entry name" value="Ig-like_GH2"/>
</dbReference>
<dbReference type="InterPro" id="IPR032312">
    <property type="entry name" value="LacZ_4"/>
</dbReference>
<dbReference type="InterPro" id="IPR017853">
    <property type="entry name" value="GH"/>
</dbReference>
<dbReference type="Pfam" id="PF16353">
    <property type="entry name" value="LacZ_4"/>
    <property type="match status" value="1"/>
</dbReference>
<dbReference type="PROSITE" id="PS00608">
    <property type="entry name" value="GLYCOSYL_HYDROL_F2_2"/>
    <property type="match status" value="1"/>
</dbReference>
<dbReference type="EMBL" id="VCIW01000011">
    <property type="protein sequence ID" value="TLS51003.1"/>
    <property type="molecule type" value="Genomic_DNA"/>
</dbReference>
<evidence type="ECO:0000256" key="4">
    <source>
        <dbReference type="ARBA" id="ARBA00013303"/>
    </source>
</evidence>
<keyword evidence="6 8" id="KW-0326">Glycosidase</keyword>
<dbReference type="PRINTS" id="PR00132">
    <property type="entry name" value="GLHYDRLASE2"/>
</dbReference>
<dbReference type="SUPFAM" id="SSF51445">
    <property type="entry name" value="(Trans)glycosidases"/>
    <property type="match status" value="1"/>
</dbReference>
<proteinExistence type="inferred from homology"/>
<dbReference type="Gene3D" id="2.60.120.260">
    <property type="entry name" value="Galactose-binding domain-like"/>
    <property type="match status" value="1"/>
</dbReference>
<dbReference type="SMART" id="SM01038">
    <property type="entry name" value="Bgal_small_N"/>
    <property type="match status" value="1"/>
</dbReference>
<dbReference type="InterPro" id="IPR008979">
    <property type="entry name" value="Galactose-bd-like_sf"/>
</dbReference>
<dbReference type="AlphaFoldDB" id="A0A5R9GEC3"/>
<dbReference type="Pfam" id="PF02837">
    <property type="entry name" value="Glyco_hydro_2_N"/>
    <property type="match status" value="1"/>
</dbReference>
<dbReference type="InterPro" id="IPR023230">
    <property type="entry name" value="Glyco_hydro_2_CS"/>
</dbReference>
<dbReference type="SUPFAM" id="SSF74650">
    <property type="entry name" value="Galactose mutarotase-like"/>
    <property type="match status" value="1"/>
</dbReference>
<evidence type="ECO:0000256" key="7">
    <source>
        <dbReference type="ARBA" id="ARBA00032230"/>
    </source>
</evidence>
<evidence type="ECO:0000313" key="11">
    <source>
        <dbReference type="Proteomes" id="UP000309676"/>
    </source>
</evidence>
<dbReference type="Pfam" id="PF00703">
    <property type="entry name" value="Glyco_hydro_2"/>
    <property type="match status" value="1"/>
</dbReference>
<comment type="caution">
    <text evidence="10">The sequence shown here is derived from an EMBL/GenBank/DDBJ whole genome shotgun (WGS) entry which is preliminary data.</text>
</comment>
<dbReference type="Pfam" id="PF02929">
    <property type="entry name" value="Bgal_small_N"/>
    <property type="match status" value="1"/>
</dbReference>
<protein>
    <recommendedName>
        <fullName evidence="4 8">Beta-galactosidase</fullName>
        <ecNumber evidence="3 8">3.2.1.23</ecNumber>
    </recommendedName>
    <alternativeName>
        <fullName evidence="7 8">Lactase</fullName>
    </alternativeName>
</protein>
<dbReference type="SUPFAM" id="SSF49785">
    <property type="entry name" value="Galactose-binding domain-like"/>
    <property type="match status" value="1"/>
</dbReference>
<reference evidence="10 11" key="1">
    <citation type="submission" date="2019-05" db="EMBL/GenBank/DDBJ databases">
        <authorList>
            <person name="Narsing Rao M.P."/>
            <person name="Li W.J."/>
        </authorList>
    </citation>
    <scope>NUCLEOTIDE SEQUENCE [LARGE SCALE GENOMIC DNA]</scope>
    <source>
        <strain evidence="10 11">SYSU_K30003</strain>
    </source>
</reference>
<feature type="domain" description="Beta galactosidase small chain/" evidence="9">
    <location>
        <begin position="764"/>
        <end position="1040"/>
    </location>
</feature>
<dbReference type="InterPro" id="IPR023232">
    <property type="entry name" value="Glyco_hydro_2_AS"/>
</dbReference>
<evidence type="ECO:0000256" key="1">
    <source>
        <dbReference type="ARBA" id="ARBA00001412"/>
    </source>
</evidence>
<dbReference type="Proteomes" id="UP000309676">
    <property type="component" value="Unassembled WGS sequence"/>
</dbReference>
<dbReference type="GO" id="GO:0004565">
    <property type="term" value="F:beta-galactosidase activity"/>
    <property type="evidence" value="ECO:0007669"/>
    <property type="project" value="UniProtKB-EC"/>
</dbReference>
<dbReference type="InterPro" id="IPR004199">
    <property type="entry name" value="B-gal_small/dom_5"/>
</dbReference>
<dbReference type="InterPro" id="IPR014718">
    <property type="entry name" value="GH-type_carb-bd"/>
</dbReference>
<gene>
    <name evidence="10" type="ORF">FE782_16550</name>
</gene>
<evidence type="ECO:0000256" key="3">
    <source>
        <dbReference type="ARBA" id="ARBA00012756"/>
    </source>
</evidence>
<dbReference type="InterPro" id="IPR036156">
    <property type="entry name" value="Beta-gal/glucu_dom_sf"/>
</dbReference>
<dbReference type="RefSeq" id="WP_138195355.1">
    <property type="nucleotide sequence ID" value="NZ_VCIW01000011.1"/>
</dbReference>
<dbReference type="Gene3D" id="2.70.98.10">
    <property type="match status" value="1"/>
</dbReference>
<keyword evidence="11" id="KW-1185">Reference proteome</keyword>
<dbReference type="InterPro" id="IPR006103">
    <property type="entry name" value="Glyco_hydro_2_cat"/>
</dbReference>
<dbReference type="Gene3D" id="3.20.20.80">
    <property type="entry name" value="Glycosidases"/>
    <property type="match status" value="1"/>
</dbReference>
<organism evidence="10 11">
    <name type="scientific">Paenibacillus antri</name>
    <dbReference type="NCBI Taxonomy" id="2582848"/>
    <lineage>
        <taxon>Bacteria</taxon>
        <taxon>Bacillati</taxon>
        <taxon>Bacillota</taxon>
        <taxon>Bacilli</taxon>
        <taxon>Bacillales</taxon>
        <taxon>Paenibacillaceae</taxon>
        <taxon>Paenibacillus</taxon>
    </lineage>
</organism>
<dbReference type="InterPro" id="IPR006104">
    <property type="entry name" value="Glyco_hydro_2_N"/>
</dbReference>
<evidence type="ECO:0000313" key="10">
    <source>
        <dbReference type="EMBL" id="TLS51003.1"/>
    </source>
</evidence>
<dbReference type="GO" id="GO:0030246">
    <property type="term" value="F:carbohydrate binding"/>
    <property type="evidence" value="ECO:0007669"/>
    <property type="project" value="InterPro"/>
</dbReference>
<accession>A0A5R9GEC3</accession>
<sequence>MLRYTPPANGFPEWNNNPDIFEVNRMKAHATLMPYDTVEAALAGDRYASPYFLSLNGLWKFRYAERPEEREREFYREDYDCSAWDDIPVPSHWQLHGYDAPQYTNIKYPWEGKETLDPPFAPSEFNPVGSYVRSFTVPDAWAGKPVHISFQGVESAFYVWVNGRLVGYSEDTFTPAEFDLTPYLVAGENKLAVEVYRWCDASWLEDQDFWRLSGIFREVYLYATPALHVYDFFAAATLDANYEHGSLQVKALVTRTGGAPEAATLEAALYDKDGRVVPGSEALLDVAFDAGAAERELSFARAIDRPLQWSAEHPHLYTLALALRDADGALLETVSCRVGFRTFEIDGGLMKINGQRIVFKGVNRHEFHCDRGRAVTYEDMLADIKLMKAYNMNAVRTSHYPNHPLWYDLCDEYGLYVIDETNLETHGSWFYGQEGEGGALPGSKPEWKAAVLDRANSMLQRDKNHPSIVMWSLGNESFGGDNFLAMRDLLKAADPTRPVHYEGVTMYRVSEAASDVESRMYSKLPDLYEYAESAEPNKKPFVLCEYAHAMGNSLGNLHKYVDLFYRYPILQGGFIWDWMDQALRKPTPDGTSTYLAYGGDFGDFPNDGNFCGNGLVFADRTVSPKLPEAKACYQNVAFETNDAKTGAFRLTNRFLFTNLDAFDLVWTLSNNGVPVERATASVAAGPGERADVRPPFALPESVRPGEEYVLTASFALRRDERWANAGHEVAFGQLALELPTAAAAASAVSDAAPLTVAENLVTLQVTGSDFSVSFEKRTGHLTRYRYRGQDLVTVPPAPNFWRAYTDNDRGSFHHVRCAPWRLAGAARQMKSFRSETSEGAAFVEAVYELLMPVAAASSKTTVTIAYTVHPNGEVEVRETLSPGEGLPEIPEIGMLFVLNGRFDRVRWYGNGPHETYWDRMNGAKLGVYQGLVGEQLAPYLRPQESGNKTEVRWASVTDENGFGLRFDGDKAMEWSALPYTPTELESCSYPYQLPAFAGKTVVRANYRQMGVGGDDSWGAKAHPEYTLKADRTYAHAFRFRGISAT</sequence>
<dbReference type="InterPro" id="IPR011013">
    <property type="entry name" value="Gal_mutarotase_sf_dom"/>
</dbReference>
<dbReference type="GO" id="GO:0009341">
    <property type="term" value="C:beta-galactosidase complex"/>
    <property type="evidence" value="ECO:0007669"/>
    <property type="project" value="InterPro"/>
</dbReference>
<dbReference type="Pfam" id="PF02836">
    <property type="entry name" value="Glyco_hydro_2_C"/>
    <property type="match status" value="1"/>
</dbReference>
<dbReference type="EC" id="3.2.1.23" evidence="3 8"/>
<comment type="similarity">
    <text evidence="2 8">Belongs to the glycosyl hydrolase 2 family.</text>
</comment>
<dbReference type="PANTHER" id="PTHR46323">
    <property type="entry name" value="BETA-GALACTOSIDASE"/>
    <property type="match status" value="1"/>
</dbReference>
<dbReference type="OrthoDB" id="9762066at2"/>
<dbReference type="Gene3D" id="2.60.40.10">
    <property type="entry name" value="Immunoglobulins"/>
    <property type="match status" value="2"/>
</dbReference>
<dbReference type="PANTHER" id="PTHR46323:SF2">
    <property type="entry name" value="BETA-GALACTOSIDASE"/>
    <property type="match status" value="1"/>
</dbReference>
<dbReference type="InterPro" id="IPR050347">
    <property type="entry name" value="Bact_Beta-galactosidase"/>
</dbReference>
<evidence type="ECO:0000256" key="2">
    <source>
        <dbReference type="ARBA" id="ARBA00007401"/>
    </source>
</evidence>
<dbReference type="SUPFAM" id="SSF49303">
    <property type="entry name" value="beta-Galactosidase/glucuronidase domain"/>
    <property type="match status" value="2"/>
</dbReference>
<dbReference type="GO" id="GO:0005990">
    <property type="term" value="P:lactose catabolic process"/>
    <property type="evidence" value="ECO:0007669"/>
    <property type="project" value="TreeGrafter"/>
</dbReference>
<evidence type="ECO:0000256" key="8">
    <source>
        <dbReference type="RuleBase" id="RU361154"/>
    </source>
</evidence>
<dbReference type="PROSITE" id="PS00719">
    <property type="entry name" value="GLYCOSYL_HYDROL_F2_1"/>
    <property type="match status" value="1"/>
</dbReference>
<dbReference type="InterPro" id="IPR013783">
    <property type="entry name" value="Ig-like_fold"/>
</dbReference>
<name>A0A5R9GEC3_9BACL</name>
<keyword evidence="5 8" id="KW-0378">Hydrolase</keyword>